<evidence type="ECO:0000256" key="1">
    <source>
        <dbReference type="PROSITE-ProRule" id="PRU00182"/>
    </source>
</evidence>
<dbReference type="EMBL" id="JAVRJZ010000036">
    <property type="protein sequence ID" value="KAK2704088.1"/>
    <property type="molecule type" value="Genomic_DNA"/>
</dbReference>
<dbReference type="AlphaFoldDB" id="A0AA88H8G0"/>
<proteinExistence type="predicted"/>
<sequence>MYCLLVDQGAYLYTLKNTKVYMKTDRNKLISLQLGSHQPRKRITALKRTWAYILRYDTLKDILGAVAKYAYILRSGGKITIDGSLGKKPYVFLVIVDIHAKAKTR</sequence>
<keyword evidence="3" id="KW-1185">Reference proteome</keyword>
<evidence type="ECO:0000313" key="2">
    <source>
        <dbReference type="EMBL" id="KAK2704088.1"/>
    </source>
</evidence>
<comment type="caution">
    <text evidence="2">The sequence shown here is derived from an EMBL/GenBank/DDBJ whole genome shotgun (WGS) entry which is preliminary data.</text>
</comment>
<name>A0AA88H8G0_ARTSF</name>
<dbReference type="PROSITE" id="PS50889">
    <property type="entry name" value="S4"/>
    <property type="match status" value="1"/>
</dbReference>
<gene>
    <name evidence="2" type="ORF">QYM36_017605</name>
</gene>
<reference evidence="2" key="1">
    <citation type="submission" date="2023-07" db="EMBL/GenBank/DDBJ databases">
        <title>Chromosome-level genome assembly of Artemia franciscana.</title>
        <authorList>
            <person name="Jo E."/>
        </authorList>
    </citation>
    <scope>NUCLEOTIDE SEQUENCE</scope>
    <source>
        <tissue evidence="2">Whole body</tissue>
    </source>
</reference>
<dbReference type="GO" id="GO:0003723">
    <property type="term" value="F:RNA binding"/>
    <property type="evidence" value="ECO:0007669"/>
    <property type="project" value="UniProtKB-KW"/>
</dbReference>
<evidence type="ECO:0000313" key="3">
    <source>
        <dbReference type="Proteomes" id="UP001187531"/>
    </source>
</evidence>
<organism evidence="2 3">
    <name type="scientific">Artemia franciscana</name>
    <name type="common">Brine shrimp</name>
    <name type="synonym">Artemia sanfranciscana</name>
    <dbReference type="NCBI Taxonomy" id="6661"/>
    <lineage>
        <taxon>Eukaryota</taxon>
        <taxon>Metazoa</taxon>
        <taxon>Ecdysozoa</taxon>
        <taxon>Arthropoda</taxon>
        <taxon>Crustacea</taxon>
        <taxon>Branchiopoda</taxon>
        <taxon>Anostraca</taxon>
        <taxon>Artemiidae</taxon>
        <taxon>Artemia</taxon>
    </lineage>
</organism>
<protein>
    <submittedName>
        <fullName evidence="2">Uncharacterized protein</fullName>
    </submittedName>
</protein>
<dbReference type="Proteomes" id="UP001187531">
    <property type="component" value="Unassembled WGS sequence"/>
</dbReference>
<feature type="non-terminal residue" evidence="2">
    <location>
        <position position="105"/>
    </location>
</feature>
<accession>A0AA88H8G0</accession>
<keyword evidence="1" id="KW-0694">RNA-binding</keyword>